<accession>A0ABY4Y8E2</accession>
<dbReference type="RefSeq" id="WP_252579800.1">
    <property type="nucleotide sequence ID" value="NZ_CP071527.1"/>
</dbReference>
<keyword evidence="2" id="KW-0812">Transmembrane</keyword>
<dbReference type="Proteomes" id="UP001057474">
    <property type="component" value="Chromosome"/>
</dbReference>
<feature type="transmembrane region" description="Helical" evidence="2">
    <location>
        <begin position="260"/>
        <end position="279"/>
    </location>
</feature>
<evidence type="ECO:0008006" key="5">
    <source>
        <dbReference type="Google" id="ProtNLM"/>
    </source>
</evidence>
<protein>
    <recommendedName>
        <fullName evidence="5">Coiled-coil protein</fullName>
    </recommendedName>
</protein>
<proteinExistence type="predicted"/>
<name>A0ABY4Y8E2_9GAMM</name>
<feature type="transmembrane region" description="Helical" evidence="2">
    <location>
        <begin position="86"/>
        <end position="110"/>
    </location>
</feature>
<feature type="transmembrane region" description="Helical" evidence="2">
    <location>
        <begin position="148"/>
        <end position="167"/>
    </location>
</feature>
<reference evidence="3" key="1">
    <citation type="submission" date="2021-03" db="EMBL/GenBank/DDBJ databases">
        <title>Legionella lytica PCM 2298.</title>
        <authorList>
            <person name="Koper P."/>
        </authorList>
    </citation>
    <scope>NUCLEOTIDE SEQUENCE</scope>
    <source>
        <strain evidence="3">PCM 2298</strain>
    </source>
</reference>
<feature type="compositionally biased region" description="Basic and acidic residues" evidence="1">
    <location>
        <begin position="436"/>
        <end position="450"/>
    </location>
</feature>
<gene>
    <name evidence="3" type="ORF">J2N86_12595</name>
</gene>
<keyword evidence="2" id="KW-1133">Transmembrane helix</keyword>
<feature type="region of interest" description="Disordered" evidence="1">
    <location>
        <begin position="417"/>
        <end position="462"/>
    </location>
</feature>
<keyword evidence="4" id="KW-1185">Reference proteome</keyword>
<sequence length="462" mass="50460">MGAEQESNAVISVEQANDLLMQMQAPVLYNIKKPTESTPLLKRIPFLSQFVKNASELGDKAVHVGGSFTKIPGLQTPGGLSHGLHWGGAALAALDFLLIPMIYLSSYIYGEKVPFTLNNNARWMYSGVLLGLTLTSILVPAAAMPIGLLLGGVSIALSTFLLGKAIYERYHLGKERKALVSEIAHAEGEMALIQEQAKIVQESLARATTKAEQHALCAQVDLLKKQYGEQKDKITGLKEREAVVNEKVKKLEFIHILDKGLGVGFASLAMVGLVLSLFFPTVGFPMLAAVGVASATYLAARIFGPMLRDAGNWLLDKLRNVFGKSDAEKTEANGLDNTLEHTNANTAQTTQSQQEHENLDHGQTKHAELNSTGAMLEHLLGTREAVIASLSHEQTTAVTEELFDTEEDIAIDESLIEHDAHVEESQKETEDIEREEDSHRDADSEGRDESNSDEEENRFASF</sequence>
<evidence type="ECO:0000313" key="4">
    <source>
        <dbReference type="Proteomes" id="UP001057474"/>
    </source>
</evidence>
<dbReference type="EMBL" id="CP071527">
    <property type="protein sequence ID" value="USQ13505.1"/>
    <property type="molecule type" value="Genomic_DNA"/>
</dbReference>
<evidence type="ECO:0000256" key="1">
    <source>
        <dbReference type="SAM" id="MobiDB-lite"/>
    </source>
</evidence>
<evidence type="ECO:0000256" key="2">
    <source>
        <dbReference type="SAM" id="Phobius"/>
    </source>
</evidence>
<feature type="compositionally biased region" description="Basic and acidic residues" evidence="1">
    <location>
        <begin position="417"/>
        <end position="429"/>
    </location>
</feature>
<feature type="transmembrane region" description="Helical" evidence="2">
    <location>
        <begin position="122"/>
        <end position="142"/>
    </location>
</feature>
<organism evidence="3 4">
    <name type="scientific">Legionella lytica</name>
    <dbReference type="NCBI Taxonomy" id="96232"/>
    <lineage>
        <taxon>Bacteria</taxon>
        <taxon>Pseudomonadati</taxon>
        <taxon>Pseudomonadota</taxon>
        <taxon>Gammaproteobacteria</taxon>
        <taxon>Legionellales</taxon>
        <taxon>Legionellaceae</taxon>
        <taxon>Legionella</taxon>
    </lineage>
</organism>
<evidence type="ECO:0000313" key="3">
    <source>
        <dbReference type="EMBL" id="USQ13505.1"/>
    </source>
</evidence>
<keyword evidence="2" id="KW-0472">Membrane</keyword>